<organism evidence="1 2">
    <name type="scientific">Dreissena polymorpha</name>
    <name type="common">Zebra mussel</name>
    <name type="synonym">Mytilus polymorpha</name>
    <dbReference type="NCBI Taxonomy" id="45954"/>
    <lineage>
        <taxon>Eukaryota</taxon>
        <taxon>Metazoa</taxon>
        <taxon>Spiralia</taxon>
        <taxon>Lophotrochozoa</taxon>
        <taxon>Mollusca</taxon>
        <taxon>Bivalvia</taxon>
        <taxon>Autobranchia</taxon>
        <taxon>Heteroconchia</taxon>
        <taxon>Euheterodonta</taxon>
        <taxon>Imparidentia</taxon>
        <taxon>Neoheterodontei</taxon>
        <taxon>Myida</taxon>
        <taxon>Dreissenoidea</taxon>
        <taxon>Dreissenidae</taxon>
        <taxon>Dreissena</taxon>
    </lineage>
</organism>
<accession>A0A9D4KRC3</accession>
<comment type="caution">
    <text evidence="1">The sequence shown here is derived from an EMBL/GenBank/DDBJ whole genome shotgun (WGS) entry which is preliminary data.</text>
</comment>
<dbReference type="EMBL" id="JAIWYP010000003">
    <property type="protein sequence ID" value="KAH3844688.1"/>
    <property type="molecule type" value="Genomic_DNA"/>
</dbReference>
<reference evidence="1" key="2">
    <citation type="submission" date="2020-11" db="EMBL/GenBank/DDBJ databases">
        <authorList>
            <person name="McCartney M.A."/>
            <person name="Auch B."/>
            <person name="Kono T."/>
            <person name="Mallez S."/>
            <person name="Becker A."/>
            <person name="Gohl D.M."/>
            <person name="Silverstein K.A.T."/>
            <person name="Koren S."/>
            <person name="Bechman K.B."/>
            <person name="Herman A."/>
            <person name="Abrahante J.E."/>
            <person name="Garbe J."/>
        </authorList>
    </citation>
    <scope>NUCLEOTIDE SEQUENCE</scope>
    <source>
        <strain evidence="1">Duluth1</strain>
        <tissue evidence="1">Whole animal</tissue>
    </source>
</reference>
<protein>
    <submittedName>
        <fullName evidence="1">Uncharacterized protein</fullName>
    </submittedName>
</protein>
<keyword evidence="2" id="KW-1185">Reference proteome</keyword>
<proteinExistence type="predicted"/>
<name>A0A9D4KRC3_DREPO</name>
<sequence>MLLATVSYTLGLFARRLNSSSSAGVMEVPVVDPWPSVATWMPTTLKYGARIPTLTFSLPPPWIM</sequence>
<dbReference type="AlphaFoldDB" id="A0A9D4KRC3"/>
<reference evidence="1" key="1">
    <citation type="journal article" date="2019" name="bioRxiv">
        <title>The Genome of the Zebra Mussel, Dreissena polymorpha: A Resource for Invasive Species Research.</title>
        <authorList>
            <person name="McCartney M.A."/>
            <person name="Auch B."/>
            <person name="Kono T."/>
            <person name="Mallez S."/>
            <person name="Zhang Y."/>
            <person name="Obille A."/>
            <person name="Becker A."/>
            <person name="Abrahante J.E."/>
            <person name="Garbe J."/>
            <person name="Badalamenti J.P."/>
            <person name="Herman A."/>
            <person name="Mangelson H."/>
            <person name="Liachko I."/>
            <person name="Sullivan S."/>
            <person name="Sone E.D."/>
            <person name="Koren S."/>
            <person name="Silverstein K.A.T."/>
            <person name="Beckman K.B."/>
            <person name="Gohl D.M."/>
        </authorList>
    </citation>
    <scope>NUCLEOTIDE SEQUENCE</scope>
    <source>
        <strain evidence="1">Duluth1</strain>
        <tissue evidence="1">Whole animal</tissue>
    </source>
</reference>
<evidence type="ECO:0000313" key="2">
    <source>
        <dbReference type="Proteomes" id="UP000828390"/>
    </source>
</evidence>
<evidence type="ECO:0000313" key="1">
    <source>
        <dbReference type="EMBL" id="KAH3844688.1"/>
    </source>
</evidence>
<dbReference type="Proteomes" id="UP000828390">
    <property type="component" value="Unassembled WGS sequence"/>
</dbReference>
<gene>
    <name evidence="1" type="ORF">DPMN_086949</name>
</gene>